<comment type="caution">
    <text evidence="8">The sequence shown here is derived from an EMBL/GenBank/DDBJ whole genome shotgun (WGS) entry which is preliminary data.</text>
</comment>
<dbReference type="SUPFAM" id="SSF46689">
    <property type="entry name" value="Homeodomain-like"/>
    <property type="match status" value="1"/>
</dbReference>
<keyword evidence="2" id="KW-0678">Repressor</keyword>
<dbReference type="InterPro" id="IPR036271">
    <property type="entry name" value="Tet_transcr_reg_TetR-rel_C_sf"/>
</dbReference>
<dbReference type="InterPro" id="IPR003012">
    <property type="entry name" value="Tet_transcr_reg_TetR"/>
</dbReference>
<dbReference type="GO" id="GO:0003700">
    <property type="term" value="F:DNA-binding transcription factor activity"/>
    <property type="evidence" value="ECO:0007669"/>
    <property type="project" value="TreeGrafter"/>
</dbReference>
<dbReference type="PRINTS" id="PR00400">
    <property type="entry name" value="TETREPRESSOR"/>
</dbReference>
<evidence type="ECO:0000313" key="9">
    <source>
        <dbReference type="Proteomes" id="UP000557392"/>
    </source>
</evidence>
<dbReference type="EMBL" id="JACIEH010000003">
    <property type="protein sequence ID" value="MBB4099828.1"/>
    <property type="molecule type" value="Genomic_DNA"/>
</dbReference>
<dbReference type="GO" id="GO:0045892">
    <property type="term" value="P:negative regulation of DNA-templated transcription"/>
    <property type="evidence" value="ECO:0007669"/>
    <property type="project" value="InterPro"/>
</dbReference>
<dbReference type="Pfam" id="PF02909">
    <property type="entry name" value="TetR_C_1"/>
    <property type="match status" value="1"/>
</dbReference>
<accession>A0A7W6JUJ4</accession>
<sequence>MAARNQRSEALSKDRIVEAAIALLDAGGAQALTFRALAARLETGSGAIYWHVADKNELLAAATDHVVARVIADIADEADPRAAIRAVALAMFDAIDAHPWAGPQLFREPWRSSMPLIFERVGAPLMALGLTGRRLLDSASALVHYILGVAGQNAANPRLAPQDVDREAFLAHVAAQWMQLDPEAYPFVHQTALQMRDHDDRAQFLFGIDLILAGITR</sequence>
<gene>
    <name evidence="8" type="ORF">GGR46_003400</name>
</gene>
<evidence type="ECO:0000256" key="6">
    <source>
        <dbReference type="PROSITE-ProRule" id="PRU00335"/>
    </source>
</evidence>
<feature type="DNA-binding region" description="H-T-H motif" evidence="6">
    <location>
        <begin position="33"/>
        <end position="52"/>
    </location>
</feature>
<dbReference type="RefSeq" id="WP_221262832.1">
    <property type="nucleotide sequence ID" value="NZ_JACIEH010000003.1"/>
</dbReference>
<dbReference type="InterPro" id="IPR050109">
    <property type="entry name" value="HTH-type_TetR-like_transc_reg"/>
</dbReference>
<evidence type="ECO:0000256" key="1">
    <source>
        <dbReference type="ARBA" id="ARBA00002856"/>
    </source>
</evidence>
<feature type="domain" description="HTH tetR-type" evidence="7">
    <location>
        <begin position="10"/>
        <end position="70"/>
    </location>
</feature>
<evidence type="ECO:0000256" key="4">
    <source>
        <dbReference type="ARBA" id="ARBA00023125"/>
    </source>
</evidence>
<dbReference type="Proteomes" id="UP000557392">
    <property type="component" value="Unassembled WGS sequence"/>
</dbReference>
<keyword evidence="3" id="KW-0805">Transcription regulation</keyword>
<dbReference type="AlphaFoldDB" id="A0A7W6JUJ4"/>
<dbReference type="Gene3D" id="1.10.357.10">
    <property type="entry name" value="Tetracycline Repressor, domain 2"/>
    <property type="match status" value="1"/>
</dbReference>
<dbReference type="GO" id="GO:0046677">
    <property type="term" value="P:response to antibiotic"/>
    <property type="evidence" value="ECO:0007669"/>
    <property type="project" value="InterPro"/>
</dbReference>
<keyword evidence="5" id="KW-0804">Transcription</keyword>
<evidence type="ECO:0000313" key="8">
    <source>
        <dbReference type="EMBL" id="MBB4099828.1"/>
    </source>
</evidence>
<dbReference type="InterPro" id="IPR004111">
    <property type="entry name" value="Repressor_TetR_C"/>
</dbReference>
<dbReference type="Gene3D" id="1.10.10.60">
    <property type="entry name" value="Homeodomain-like"/>
    <property type="match status" value="1"/>
</dbReference>
<name>A0A7W6JUJ4_9SPHN</name>
<evidence type="ECO:0000256" key="5">
    <source>
        <dbReference type="ARBA" id="ARBA00023163"/>
    </source>
</evidence>
<evidence type="ECO:0000256" key="3">
    <source>
        <dbReference type="ARBA" id="ARBA00023015"/>
    </source>
</evidence>
<dbReference type="InterPro" id="IPR009057">
    <property type="entry name" value="Homeodomain-like_sf"/>
</dbReference>
<dbReference type="PANTHER" id="PTHR30055:SF151">
    <property type="entry name" value="TRANSCRIPTIONAL REGULATORY PROTEIN"/>
    <property type="match status" value="1"/>
</dbReference>
<comment type="function">
    <text evidence="1">TetR is the repressor of the tetracycline resistance element; its N-terminal region forms a helix-turn-helix structure and binds DNA. Binding of tetracycline to TetR reduces the repressor affinity for the tetracycline resistance gene (tetA) promoter operator sites.</text>
</comment>
<evidence type="ECO:0000259" key="7">
    <source>
        <dbReference type="PROSITE" id="PS50977"/>
    </source>
</evidence>
<dbReference type="Pfam" id="PF00440">
    <property type="entry name" value="TetR_N"/>
    <property type="match status" value="1"/>
</dbReference>
<dbReference type="PROSITE" id="PS50977">
    <property type="entry name" value="HTH_TETR_2"/>
    <property type="match status" value="1"/>
</dbReference>
<dbReference type="GO" id="GO:0000976">
    <property type="term" value="F:transcription cis-regulatory region binding"/>
    <property type="evidence" value="ECO:0007669"/>
    <property type="project" value="TreeGrafter"/>
</dbReference>
<keyword evidence="9" id="KW-1185">Reference proteome</keyword>
<dbReference type="SUPFAM" id="SSF48498">
    <property type="entry name" value="Tetracyclin repressor-like, C-terminal domain"/>
    <property type="match status" value="1"/>
</dbReference>
<keyword evidence="4 6" id="KW-0238">DNA-binding</keyword>
<protein>
    <submittedName>
        <fullName evidence="8">AcrR family transcriptional regulator</fullName>
    </submittedName>
</protein>
<dbReference type="InterPro" id="IPR001647">
    <property type="entry name" value="HTH_TetR"/>
</dbReference>
<evidence type="ECO:0000256" key="2">
    <source>
        <dbReference type="ARBA" id="ARBA00022491"/>
    </source>
</evidence>
<proteinExistence type="predicted"/>
<organism evidence="8 9">
    <name type="scientific">Sphingomonas kyeonggiensis</name>
    <dbReference type="NCBI Taxonomy" id="1268553"/>
    <lineage>
        <taxon>Bacteria</taxon>
        <taxon>Pseudomonadati</taxon>
        <taxon>Pseudomonadota</taxon>
        <taxon>Alphaproteobacteria</taxon>
        <taxon>Sphingomonadales</taxon>
        <taxon>Sphingomonadaceae</taxon>
        <taxon>Sphingomonas</taxon>
    </lineage>
</organism>
<reference evidence="8 9" key="1">
    <citation type="submission" date="2020-08" db="EMBL/GenBank/DDBJ databases">
        <title>Genomic Encyclopedia of Type Strains, Phase IV (KMG-IV): sequencing the most valuable type-strain genomes for metagenomic binning, comparative biology and taxonomic classification.</title>
        <authorList>
            <person name="Goeker M."/>
        </authorList>
    </citation>
    <scope>NUCLEOTIDE SEQUENCE [LARGE SCALE GENOMIC DNA]</scope>
    <source>
        <strain evidence="8 9">DSM 101806</strain>
    </source>
</reference>
<dbReference type="PANTHER" id="PTHR30055">
    <property type="entry name" value="HTH-TYPE TRANSCRIPTIONAL REGULATOR RUTR"/>
    <property type="match status" value="1"/>
</dbReference>